<feature type="compositionally biased region" description="Basic and acidic residues" evidence="1">
    <location>
        <begin position="162"/>
        <end position="171"/>
    </location>
</feature>
<keyword evidence="2" id="KW-1133">Transmembrane helix</keyword>
<feature type="transmembrane region" description="Helical" evidence="2">
    <location>
        <begin position="28"/>
        <end position="48"/>
    </location>
</feature>
<gene>
    <name evidence="3" type="ORF">SAMN04489726_0151</name>
</gene>
<keyword evidence="4" id="KW-1185">Reference proteome</keyword>
<dbReference type="RefSeq" id="WP_156051739.1">
    <property type="nucleotide sequence ID" value="NZ_JOEF01000036.1"/>
</dbReference>
<keyword evidence="2" id="KW-0812">Transmembrane</keyword>
<dbReference type="STRING" id="211114.SAMN04489726_0151"/>
<organism evidence="3 4">
    <name type="scientific">Allokutzneria albata</name>
    <name type="common">Kibdelosporangium albatum</name>
    <dbReference type="NCBI Taxonomy" id="211114"/>
    <lineage>
        <taxon>Bacteria</taxon>
        <taxon>Bacillati</taxon>
        <taxon>Actinomycetota</taxon>
        <taxon>Actinomycetes</taxon>
        <taxon>Pseudonocardiales</taxon>
        <taxon>Pseudonocardiaceae</taxon>
        <taxon>Allokutzneria</taxon>
    </lineage>
</organism>
<proteinExistence type="predicted"/>
<dbReference type="Proteomes" id="UP000183376">
    <property type="component" value="Chromosome I"/>
</dbReference>
<evidence type="ECO:0000313" key="4">
    <source>
        <dbReference type="Proteomes" id="UP000183376"/>
    </source>
</evidence>
<feature type="compositionally biased region" description="Low complexity" evidence="1">
    <location>
        <begin position="77"/>
        <end position="88"/>
    </location>
</feature>
<sequence length="171" mass="17371">MTIPDASPHDSPVFVDASGRRRRVLRTVVGLASLAGLAYATLLCFALTDGPVEPPSLLPASHNENTTTTAPPPTVRTPPTTVQTTKHPTVPPTSRRHPAPTVTTAAGAPLLNIAPFLKIAPVPVPVPAPLPPPGAAPPVAATPSPAAKSGRQSVLPSGLIRRGTERAGDGG</sequence>
<evidence type="ECO:0000256" key="1">
    <source>
        <dbReference type="SAM" id="MobiDB-lite"/>
    </source>
</evidence>
<protein>
    <submittedName>
        <fullName evidence="3">Uncharacterized protein</fullName>
    </submittedName>
</protein>
<accession>A0A1G9R1N4</accession>
<keyword evidence="2" id="KW-0472">Membrane</keyword>
<feature type="compositionally biased region" description="Low complexity" evidence="1">
    <location>
        <begin position="137"/>
        <end position="147"/>
    </location>
</feature>
<dbReference type="EMBL" id="LT629701">
    <property type="protein sequence ID" value="SDM17148.1"/>
    <property type="molecule type" value="Genomic_DNA"/>
</dbReference>
<name>A0A1G9R1N4_ALLAB</name>
<reference evidence="3 4" key="1">
    <citation type="submission" date="2016-10" db="EMBL/GenBank/DDBJ databases">
        <authorList>
            <person name="de Groot N.N."/>
        </authorList>
    </citation>
    <scope>NUCLEOTIDE SEQUENCE [LARGE SCALE GENOMIC DNA]</scope>
    <source>
        <strain evidence="3 4">DSM 44149</strain>
    </source>
</reference>
<evidence type="ECO:0000313" key="3">
    <source>
        <dbReference type="EMBL" id="SDM17148.1"/>
    </source>
</evidence>
<feature type="region of interest" description="Disordered" evidence="1">
    <location>
        <begin position="56"/>
        <end position="102"/>
    </location>
</feature>
<feature type="region of interest" description="Disordered" evidence="1">
    <location>
        <begin position="130"/>
        <end position="171"/>
    </location>
</feature>
<dbReference type="AlphaFoldDB" id="A0A1G9R1N4"/>
<evidence type="ECO:0000256" key="2">
    <source>
        <dbReference type="SAM" id="Phobius"/>
    </source>
</evidence>